<dbReference type="STRING" id="35608.A0A2U1M668"/>
<dbReference type="EMBL" id="PKPP01006360">
    <property type="protein sequence ID" value="PWA56762.1"/>
    <property type="molecule type" value="Genomic_DNA"/>
</dbReference>
<name>A0A2U1M668_ARTAN</name>
<feature type="compositionally biased region" description="Low complexity" evidence="1">
    <location>
        <begin position="73"/>
        <end position="93"/>
    </location>
</feature>
<sequence length="93" mass="10560">MARRVSFSQTSPQPLYFTNNNLYKHEHEQEQPMYKVLPYHPTKIHSSSSTTFSPMRFLGRIKAKFAKALGYVSSSSSRKITSSSSPTSSVTRK</sequence>
<organism evidence="2 3">
    <name type="scientific">Artemisia annua</name>
    <name type="common">Sweet wormwood</name>
    <dbReference type="NCBI Taxonomy" id="35608"/>
    <lineage>
        <taxon>Eukaryota</taxon>
        <taxon>Viridiplantae</taxon>
        <taxon>Streptophyta</taxon>
        <taxon>Embryophyta</taxon>
        <taxon>Tracheophyta</taxon>
        <taxon>Spermatophyta</taxon>
        <taxon>Magnoliopsida</taxon>
        <taxon>eudicotyledons</taxon>
        <taxon>Gunneridae</taxon>
        <taxon>Pentapetalae</taxon>
        <taxon>asterids</taxon>
        <taxon>campanulids</taxon>
        <taxon>Asterales</taxon>
        <taxon>Asteraceae</taxon>
        <taxon>Asteroideae</taxon>
        <taxon>Anthemideae</taxon>
        <taxon>Artemisiinae</taxon>
        <taxon>Artemisia</taxon>
    </lineage>
</organism>
<reference evidence="2 3" key="1">
    <citation type="journal article" date="2018" name="Mol. Plant">
        <title>The genome of Artemisia annua provides insight into the evolution of Asteraceae family and artemisinin biosynthesis.</title>
        <authorList>
            <person name="Shen Q."/>
            <person name="Zhang L."/>
            <person name="Liao Z."/>
            <person name="Wang S."/>
            <person name="Yan T."/>
            <person name="Shi P."/>
            <person name="Liu M."/>
            <person name="Fu X."/>
            <person name="Pan Q."/>
            <person name="Wang Y."/>
            <person name="Lv Z."/>
            <person name="Lu X."/>
            <person name="Zhang F."/>
            <person name="Jiang W."/>
            <person name="Ma Y."/>
            <person name="Chen M."/>
            <person name="Hao X."/>
            <person name="Li L."/>
            <person name="Tang Y."/>
            <person name="Lv G."/>
            <person name="Zhou Y."/>
            <person name="Sun X."/>
            <person name="Brodelius P.E."/>
            <person name="Rose J.K.C."/>
            <person name="Tang K."/>
        </authorList>
    </citation>
    <scope>NUCLEOTIDE SEQUENCE [LARGE SCALE GENOMIC DNA]</scope>
    <source>
        <strain evidence="3">cv. Huhao1</strain>
        <tissue evidence="2">Leaf</tissue>
    </source>
</reference>
<gene>
    <name evidence="2" type="ORF">CTI12_AA414500</name>
</gene>
<accession>A0A2U1M668</accession>
<evidence type="ECO:0000313" key="2">
    <source>
        <dbReference type="EMBL" id="PWA56762.1"/>
    </source>
</evidence>
<evidence type="ECO:0000256" key="1">
    <source>
        <dbReference type="SAM" id="MobiDB-lite"/>
    </source>
</evidence>
<dbReference type="OrthoDB" id="727341at2759"/>
<dbReference type="AlphaFoldDB" id="A0A2U1M668"/>
<protein>
    <submittedName>
        <fullName evidence="2">Uncharacterized protein</fullName>
    </submittedName>
</protein>
<keyword evidence="3" id="KW-1185">Reference proteome</keyword>
<feature type="region of interest" description="Disordered" evidence="1">
    <location>
        <begin position="72"/>
        <end position="93"/>
    </location>
</feature>
<dbReference type="Proteomes" id="UP000245207">
    <property type="component" value="Unassembled WGS sequence"/>
</dbReference>
<comment type="caution">
    <text evidence="2">The sequence shown here is derived from an EMBL/GenBank/DDBJ whole genome shotgun (WGS) entry which is preliminary data.</text>
</comment>
<proteinExistence type="predicted"/>
<evidence type="ECO:0000313" key="3">
    <source>
        <dbReference type="Proteomes" id="UP000245207"/>
    </source>
</evidence>